<evidence type="ECO:0000256" key="11">
    <source>
        <dbReference type="SAM" id="MobiDB-lite"/>
    </source>
</evidence>
<feature type="domain" description="Peptidase S8/S53" evidence="13">
    <location>
        <begin position="132"/>
        <end position="525"/>
    </location>
</feature>
<dbReference type="InterPro" id="IPR003137">
    <property type="entry name" value="PA_domain"/>
</dbReference>
<dbReference type="Pfam" id="PF02225">
    <property type="entry name" value="PA"/>
    <property type="match status" value="1"/>
</dbReference>
<proteinExistence type="inferred from homology"/>
<dbReference type="SUPFAM" id="SSF52025">
    <property type="entry name" value="PA domain"/>
    <property type="match status" value="1"/>
</dbReference>
<evidence type="ECO:0000256" key="6">
    <source>
        <dbReference type="ARBA" id="ARBA00022801"/>
    </source>
</evidence>
<dbReference type="InterPro" id="IPR015500">
    <property type="entry name" value="Peptidase_S8_subtilisin-rel"/>
</dbReference>
<dbReference type="PROSITE" id="PS00136">
    <property type="entry name" value="SUBTILASE_ASP"/>
    <property type="match status" value="1"/>
</dbReference>
<dbReference type="PROSITE" id="PS00137">
    <property type="entry name" value="SUBTILASE_HIS"/>
    <property type="match status" value="1"/>
</dbReference>
<feature type="active site" description="Charge relay system" evidence="8 9">
    <location>
        <position position="141"/>
    </location>
</feature>
<dbReference type="SUPFAM" id="SSF52743">
    <property type="entry name" value="Subtilisin-like"/>
    <property type="match status" value="1"/>
</dbReference>
<dbReference type="InterPro" id="IPR010259">
    <property type="entry name" value="S8pro/Inhibitor_I9"/>
</dbReference>
<dbReference type="PROSITE" id="PS51892">
    <property type="entry name" value="SUBTILASE"/>
    <property type="match status" value="1"/>
</dbReference>
<comment type="similarity">
    <text evidence="1 9 10">Belongs to the peptidase S8 family.</text>
</comment>
<dbReference type="AlphaFoldDB" id="A0A840QRW1"/>
<evidence type="ECO:0000256" key="9">
    <source>
        <dbReference type="PROSITE-ProRule" id="PRU01240"/>
    </source>
</evidence>
<dbReference type="PANTHER" id="PTHR43806:SF65">
    <property type="entry name" value="SERINE PROTEASE APRX"/>
    <property type="match status" value="1"/>
</dbReference>
<sequence length="747" mass="82385">MAKLAIVTLLFLFSILPSHVNAVEFPERPPIPDDDDTEIVAMIEASDNPIETAEYVKEVLPTAEIRKTYKTLYNGFSMKLNEKDITTLQAMPGIERVDPVVTYAPALDQSVPFIGGGEKDRQKDGQGEKLTGKGVKVAVIDTGIDYKHPDLSGRLEGGYDVIDDDSDPMETKKKQGPPTMHGTHVSGIIAADGRLQGVAPDAELYGYRALGPNGMGTTEQVIEAIERAVEDEVDIINLSLGNTVNGPDWPTSTALDKAVDEGVVAVTSNGNSGPSLWTVGSPGTSTNAISVGASTPPLTIPYLVLDDERQREMSIQPIQQAAPWNFKRDHRIQYAEWGREEDFEEVDVNGAIVLLERGVTSFTMKAKNALEAGAEAVIIYNQHEGEFSGSLKEPVDIPVVSMSHEDGEWLKEHVKNGHKDIRTVYREEEDAIAPFSSRGPVTHTWGVKPDIVAPGVDIESTIPDGYLGLNGTSMAAPHVAGAAALIKQKHPDWTPEQVKAALMNSAKPLIDEAGMKYPPHVQGAGRLQIQEALKLETLVYPGAASFGKWMREDRRLEKTASVTVDNQSDKKKTYSVKPPFEVPDGVQWKVPYSFELEPGESRTIDLTMDVWPALFESGMYHDEVILESGSESHRIPYLFFVEEPEYPRLMAFLFEQTSNPETYHYEVYLPGGAEEFGIALYDPDTFQFIDYLDTKHDLERGMLEAEVENKDIPEGVYKALIYAINDGKEDAIEREILIQEPKENVSS</sequence>
<keyword evidence="6 9" id="KW-0378">Hydrolase</keyword>
<dbReference type="Gene3D" id="3.40.50.200">
    <property type="entry name" value="Peptidase S8/S53 domain"/>
    <property type="match status" value="1"/>
</dbReference>
<keyword evidence="5 12" id="KW-0732">Signal</keyword>
<dbReference type="EC" id="3.4.21.-" evidence="16"/>
<feature type="domain" description="PA" evidence="14">
    <location>
        <begin position="340"/>
        <end position="410"/>
    </location>
</feature>
<evidence type="ECO:0000259" key="15">
    <source>
        <dbReference type="Pfam" id="PF05922"/>
    </source>
</evidence>
<evidence type="ECO:0000256" key="3">
    <source>
        <dbReference type="ARBA" id="ARBA00022525"/>
    </source>
</evidence>
<dbReference type="PROSITE" id="PS00138">
    <property type="entry name" value="SUBTILASE_SER"/>
    <property type="match status" value="1"/>
</dbReference>
<dbReference type="InterPro" id="IPR046450">
    <property type="entry name" value="PA_dom_sf"/>
</dbReference>
<feature type="active site" description="Charge relay system" evidence="8 9">
    <location>
        <position position="473"/>
    </location>
</feature>
<evidence type="ECO:0000256" key="10">
    <source>
        <dbReference type="RuleBase" id="RU003355"/>
    </source>
</evidence>
<feature type="active site" description="Charge relay system" evidence="8 9">
    <location>
        <position position="181"/>
    </location>
</feature>
<evidence type="ECO:0000259" key="14">
    <source>
        <dbReference type="Pfam" id="PF02225"/>
    </source>
</evidence>
<dbReference type="InterPro" id="IPR000209">
    <property type="entry name" value="Peptidase_S8/S53_dom"/>
</dbReference>
<evidence type="ECO:0000313" key="17">
    <source>
        <dbReference type="Proteomes" id="UP000551878"/>
    </source>
</evidence>
<keyword evidence="2" id="KW-0134">Cell wall</keyword>
<feature type="domain" description="Inhibitor I9" evidence="15">
    <location>
        <begin position="59"/>
        <end position="99"/>
    </location>
</feature>
<dbReference type="PRINTS" id="PR00723">
    <property type="entry name" value="SUBTILISIN"/>
</dbReference>
<reference evidence="16 17" key="1">
    <citation type="submission" date="2020-08" db="EMBL/GenBank/DDBJ databases">
        <title>Genomic Encyclopedia of Type Strains, Phase IV (KMG-IV): sequencing the most valuable type-strain genomes for metagenomic binning, comparative biology and taxonomic classification.</title>
        <authorList>
            <person name="Goeker M."/>
        </authorList>
    </citation>
    <scope>NUCLEOTIDE SEQUENCE [LARGE SCALE GENOMIC DNA]</scope>
    <source>
        <strain evidence="16 17">DSM 24696</strain>
    </source>
</reference>
<dbReference type="InterPro" id="IPR022398">
    <property type="entry name" value="Peptidase_S8_His-AS"/>
</dbReference>
<dbReference type="Gene3D" id="3.50.30.30">
    <property type="match status" value="1"/>
</dbReference>
<dbReference type="Pfam" id="PF05922">
    <property type="entry name" value="Inhibitor_I9"/>
    <property type="match status" value="1"/>
</dbReference>
<keyword evidence="7 9" id="KW-0720">Serine protease</keyword>
<gene>
    <name evidence="16" type="ORF">HNQ41_002273</name>
</gene>
<evidence type="ECO:0000259" key="13">
    <source>
        <dbReference type="Pfam" id="PF00082"/>
    </source>
</evidence>
<dbReference type="InterPro" id="IPR023827">
    <property type="entry name" value="Peptidase_S8_Asp-AS"/>
</dbReference>
<accession>A0A840QRW1</accession>
<evidence type="ECO:0000313" key="16">
    <source>
        <dbReference type="EMBL" id="MBB5174079.1"/>
    </source>
</evidence>
<dbReference type="InterPro" id="IPR050131">
    <property type="entry name" value="Peptidase_S8_subtilisin-like"/>
</dbReference>
<dbReference type="PANTHER" id="PTHR43806">
    <property type="entry name" value="PEPTIDASE S8"/>
    <property type="match status" value="1"/>
</dbReference>
<evidence type="ECO:0000256" key="1">
    <source>
        <dbReference type="ARBA" id="ARBA00011073"/>
    </source>
</evidence>
<name>A0A840QRW1_9BACI</name>
<keyword evidence="4 9" id="KW-0645">Protease</keyword>
<dbReference type="InterPro" id="IPR034213">
    <property type="entry name" value="S8_Vpr-like"/>
</dbReference>
<dbReference type="EMBL" id="JACHHB010000010">
    <property type="protein sequence ID" value="MBB5174079.1"/>
    <property type="molecule type" value="Genomic_DNA"/>
</dbReference>
<keyword evidence="17" id="KW-1185">Reference proteome</keyword>
<dbReference type="RefSeq" id="WP_281394014.1">
    <property type="nucleotide sequence ID" value="NZ_JACHHB010000010.1"/>
</dbReference>
<feature type="chain" id="PRO_5032860061" evidence="12">
    <location>
        <begin position="23"/>
        <end position="747"/>
    </location>
</feature>
<keyword evidence="3" id="KW-0964">Secreted</keyword>
<evidence type="ECO:0000256" key="4">
    <source>
        <dbReference type="ARBA" id="ARBA00022670"/>
    </source>
</evidence>
<dbReference type="InterPro" id="IPR023828">
    <property type="entry name" value="Peptidase_S8_Ser-AS"/>
</dbReference>
<evidence type="ECO:0000256" key="5">
    <source>
        <dbReference type="ARBA" id="ARBA00022729"/>
    </source>
</evidence>
<evidence type="ECO:0000256" key="7">
    <source>
        <dbReference type="ARBA" id="ARBA00022825"/>
    </source>
</evidence>
<dbReference type="InterPro" id="IPR036852">
    <property type="entry name" value="Peptidase_S8/S53_dom_sf"/>
</dbReference>
<dbReference type="GO" id="GO:0006508">
    <property type="term" value="P:proteolysis"/>
    <property type="evidence" value="ECO:0007669"/>
    <property type="project" value="UniProtKB-KW"/>
</dbReference>
<dbReference type="Proteomes" id="UP000551878">
    <property type="component" value="Unassembled WGS sequence"/>
</dbReference>
<dbReference type="CDD" id="cd07474">
    <property type="entry name" value="Peptidases_S8_subtilisin_Vpr-like"/>
    <property type="match status" value="1"/>
</dbReference>
<protein>
    <submittedName>
        <fullName evidence="16">Minor extracellular serine protease Vpr</fullName>
        <ecNumber evidence="16">3.4.21.-</ecNumber>
    </submittedName>
</protein>
<comment type="caution">
    <text evidence="16">The sequence shown here is derived from an EMBL/GenBank/DDBJ whole genome shotgun (WGS) entry which is preliminary data.</text>
</comment>
<feature type="region of interest" description="Disordered" evidence="11">
    <location>
        <begin position="157"/>
        <end position="181"/>
    </location>
</feature>
<dbReference type="Pfam" id="PF00082">
    <property type="entry name" value="Peptidase_S8"/>
    <property type="match status" value="1"/>
</dbReference>
<evidence type="ECO:0000256" key="8">
    <source>
        <dbReference type="PIRSR" id="PIRSR615500-1"/>
    </source>
</evidence>
<organism evidence="16 17">
    <name type="scientific">Texcoconibacillus texcoconensis</name>
    <dbReference type="NCBI Taxonomy" id="1095777"/>
    <lineage>
        <taxon>Bacteria</taxon>
        <taxon>Bacillati</taxon>
        <taxon>Bacillota</taxon>
        <taxon>Bacilli</taxon>
        <taxon>Bacillales</taxon>
        <taxon>Bacillaceae</taxon>
        <taxon>Texcoconibacillus</taxon>
    </lineage>
</organism>
<evidence type="ECO:0000256" key="12">
    <source>
        <dbReference type="SAM" id="SignalP"/>
    </source>
</evidence>
<evidence type="ECO:0000256" key="2">
    <source>
        <dbReference type="ARBA" id="ARBA00022512"/>
    </source>
</evidence>
<feature type="signal peptide" evidence="12">
    <location>
        <begin position="1"/>
        <end position="22"/>
    </location>
</feature>
<dbReference type="GO" id="GO:0004252">
    <property type="term" value="F:serine-type endopeptidase activity"/>
    <property type="evidence" value="ECO:0007669"/>
    <property type="project" value="UniProtKB-UniRule"/>
</dbReference>
<dbReference type="CDD" id="cd02133">
    <property type="entry name" value="PA_C5a_like"/>
    <property type="match status" value="1"/>
</dbReference>